<dbReference type="PROSITE" id="PS50994">
    <property type="entry name" value="INTEGRASE"/>
    <property type="match status" value="1"/>
</dbReference>
<dbReference type="AlphaFoldDB" id="A0A6S7LQ69"/>
<dbReference type="Gene3D" id="1.10.340.70">
    <property type="match status" value="1"/>
</dbReference>
<dbReference type="InterPro" id="IPR001584">
    <property type="entry name" value="Integrase_cat-core"/>
</dbReference>
<dbReference type="Pfam" id="PF05380">
    <property type="entry name" value="Peptidase_A17"/>
    <property type="match status" value="1"/>
</dbReference>
<accession>A0A6S7LQ69</accession>
<dbReference type="Proteomes" id="UP001152795">
    <property type="component" value="Unassembled WGS sequence"/>
</dbReference>
<reference evidence="1" key="1">
    <citation type="submission" date="2020-04" db="EMBL/GenBank/DDBJ databases">
        <authorList>
            <person name="Alioto T."/>
            <person name="Alioto T."/>
            <person name="Gomez Garrido J."/>
        </authorList>
    </citation>
    <scope>NUCLEOTIDE SEQUENCE</scope>
    <source>
        <strain evidence="1">A484AB</strain>
    </source>
</reference>
<evidence type="ECO:0000313" key="2">
    <source>
        <dbReference type="Proteomes" id="UP001152795"/>
    </source>
</evidence>
<protein>
    <submittedName>
        <fullName evidence="1">Pro-Pol poly</fullName>
    </submittedName>
</protein>
<dbReference type="InterPro" id="IPR008042">
    <property type="entry name" value="Retrotrans_Pao"/>
</dbReference>
<comment type="caution">
    <text evidence="1">The sequence shown here is derived from an EMBL/GenBank/DDBJ whole genome shotgun (WGS) entry which is preliminary data.</text>
</comment>
<dbReference type="Pfam" id="PF18701">
    <property type="entry name" value="DUF5641"/>
    <property type="match status" value="1"/>
</dbReference>
<dbReference type="GO" id="GO:0015074">
    <property type="term" value="P:DNA integration"/>
    <property type="evidence" value="ECO:0007669"/>
    <property type="project" value="InterPro"/>
</dbReference>
<dbReference type="GO" id="GO:0003676">
    <property type="term" value="F:nucleic acid binding"/>
    <property type="evidence" value="ECO:0007669"/>
    <property type="project" value="InterPro"/>
</dbReference>
<evidence type="ECO:0000313" key="1">
    <source>
        <dbReference type="EMBL" id="CAB4037579.1"/>
    </source>
</evidence>
<dbReference type="InterPro" id="IPR041588">
    <property type="entry name" value="Integrase_H2C2"/>
</dbReference>
<sequence>IWDLESIGVTEDPKGQSADENYVVQQFKDNVKFDWQRYEVSLPWKENPNLPSTRGLAQRLANVEARLRKQPEQAQMYKDSINQYLNDGHARPIMAEDEKACRIHYLPHHPVFREEKSTTKCRAVFDAAAKGLEGVSLNDCLLPGPALQPDLVLLLIRFRCHRIGMMADVHSTENVQIQLLIAKTRVAPTKKVTLPRLELMAAYLLSKMTAFLLKVLGGTVNQYTCWSDSTITLSWIRRPSYIWKVFVANRVQAIQQNTDPECWRFCPGGTNPADLVTRGETLKNLADNPLWWNGPQWLCKPPEEWPKNLVDKELLECPERNQKVVCNVAVSTFPSSCIDAERSGRWTKLVQKTALEIQKTSFVEEWCRLQKKDGLPSKSPLRKLNPYFDENDKLIPVGGRLQFSELSEKTKHQIILPAKHPVVDKIIIHSHEVQASHAGPETTLAILRETFWILRGRRAVKRAINSCRICRKFQIGPVQQQMAPLPAEQVTHSPTFTHVEIDFTGHLILKAQKKSDKSFQKVYVCIFSCATTRMVHLELTNDMTTEEFLQALRRMYSRRGLCNTLWSDNQTTFKKADKDIMRLFEASSQKMNKVWKKLDPSHLQREMFSKGIKWKFITERSPHRGGWWERICRSLKDPLRKILGKALLTYTEMYTVLTDIEAVINSRPLTFIGDDINDGQAITPAHLALGRSLKAIPDATVGSSTIAPVSSRFLYRQNLVNRFWRRWLTEYLPQLTIRQKWLEEKPPLKVGDIMLMSEDNVKRGNWPLAIVKEIHKGKDGLIRTVTLRTKLGQERRSVQKLYLLEEAHSVEEDLRNKEKLEQSQSLEIAPEICEKIQKQVVEEQKTENEQDLDAECQGGENVKYTRFGRLIKVNQPQTPCQPL</sequence>
<dbReference type="Gene3D" id="3.30.420.10">
    <property type="entry name" value="Ribonuclease H-like superfamily/Ribonuclease H"/>
    <property type="match status" value="1"/>
</dbReference>
<feature type="non-terminal residue" evidence="1">
    <location>
        <position position="883"/>
    </location>
</feature>
<name>A0A6S7LQ69_PARCT</name>
<dbReference type="OrthoDB" id="5985905at2759"/>
<dbReference type="PANTHER" id="PTHR47331">
    <property type="entry name" value="PHD-TYPE DOMAIN-CONTAINING PROTEIN"/>
    <property type="match status" value="1"/>
</dbReference>
<dbReference type="SUPFAM" id="SSF53098">
    <property type="entry name" value="Ribonuclease H-like"/>
    <property type="match status" value="1"/>
</dbReference>
<organism evidence="1 2">
    <name type="scientific">Paramuricea clavata</name>
    <name type="common">Red gorgonian</name>
    <name type="synonym">Violescent sea-whip</name>
    <dbReference type="NCBI Taxonomy" id="317549"/>
    <lineage>
        <taxon>Eukaryota</taxon>
        <taxon>Metazoa</taxon>
        <taxon>Cnidaria</taxon>
        <taxon>Anthozoa</taxon>
        <taxon>Octocorallia</taxon>
        <taxon>Malacalcyonacea</taxon>
        <taxon>Plexauridae</taxon>
        <taxon>Paramuricea</taxon>
    </lineage>
</organism>
<dbReference type="InterPro" id="IPR040676">
    <property type="entry name" value="DUF5641"/>
</dbReference>
<proteinExistence type="predicted"/>
<dbReference type="InterPro" id="IPR012337">
    <property type="entry name" value="RNaseH-like_sf"/>
</dbReference>
<dbReference type="EMBL" id="CACRXK020023252">
    <property type="protein sequence ID" value="CAB4037579.1"/>
    <property type="molecule type" value="Genomic_DNA"/>
</dbReference>
<dbReference type="Pfam" id="PF17921">
    <property type="entry name" value="Integrase_H2C2"/>
    <property type="match status" value="1"/>
</dbReference>
<gene>
    <name evidence="1" type="ORF">PACLA_8A062978</name>
</gene>
<dbReference type="InterPro" id="IPR036397">
    <property type="entry name" value="RNaseH_sf"/>
</dbReference>
<keyword evidence="2" id="KW-1185">Reference proteome</keyword>